<evidence type="ECO:0000256" key="1">
    <source>
        <dbReference type="SAM" id="MobiDB-lite"/>
    </source>
</evidence>
<dbReference type="EMBL" id="ML738375">
    <property type="protein sequence ID" value="KAE8308910.1"/>
    <property type="molecule type" value="Genomic_DNA"/>
</dbReference>
<gene>
    <name evidence="2" type="ORF">BDV41DRAFT_467060</name>
</gene>
<feature type="region of interest" description="Disordered" evidence="1">
    <location>
        <begin position="23"/>
        <end position="47"/>
    </location>
</feature>
<keyword evidence="3" id="KW-1185">Reference proteome</keyword>
<sequence length="105" mass="11631">MVFPDGQSWLLARSILYLENIRGPRRRTRPHPNHGATSGSDDNTTALGRKSLTTILDETAWRRAIAGGDWGIICNLASVQLVSYVSFRTTEDLGDPFEIAPFSRA</sequence>
<proteinExistence type="predicted"/>
<accession>A0A5N6VPB8</accession>
<organism evidence="2 3">
    <name type="scientific">Aspergillus transmontanensis</name>
    <dbReference type="NCBI Taxonomy" id="1034304"/>
    <lineage>
        <taxon>Eukaryota</taxon>
        <taxon>Fungi</taxon>
        <taxon>Dikarya</taxon>
        <taxon>Ascomycota</taxon>
        <taxon>Pezizomycotina</taxon>
        <taxon>Eurotiomycetes</taxon>
        <taxon>Eurotiomycetidae</taxon>
        <taxon>Eurotiales</taxon>
        <taxon>Aspergillaceae</taxon>
        <taxon>Aspergillus</taxon>
        <taxon>Aspergillus subgen. Circumdati</taxon>
    </lineage>
</organism>
<protein>
    <submittedName>
        <fullName evidence="2">Uncharacterized protein</fullName>
    </submittedName>
</protein>
<feature type="compositionally biased region" description="Polar residues" evidence="1">
    <location>
        <begin position="35"/>
        <end position="47"/>
    </location>
</feature>
<dbReference type="AlphaFoldDB" id="A0A5N6VPB8"/>
<name>A0A5N6VPB8_9EURO</name>
<evidence type="ECO:0000313" key="3">
    <source>
        <dbReference type="Proteomes" id="UP000325433"/>
    </source>
</evidence>
<reference evidence="3" key="1">
    <citation type="submission" date="2019-04" db="EMBL/GenBank/DDBJ databases">
        <title>Friends and foes A comparative genomics studyof 23 Aspergillus species from section Flavi.</title>
        <authorList>
            <consortium name="DOE Joint Genome Institute"/>
            <person name="Kjaerbolling I."/>
            <person name="Vesth T."/>
            <person name="Frisvad J.C."/>
            <person name="Nybo J.L."/>
            <person name="Theobald S."/>
            <person name="Kildgaard S."/>
            <person name="Isbrandt T."/>
            <person name="Kuo A."/>
            <person name="Sato A."/>
            <person name="Lyhne E.K."/>
            <person name="Kogle M.E."/>
            <person name="Wiebenga A."/>
            <person name="Kun R.S."/>
            <person name="Lubbers R.J."/>
            <person name="Makela M.R."/>
            <person name="Barry K."/>
            <person name="Chovatia M."/>
            <person name="Clum A."/>
            <person name="Daum C."/>
            <person name="Haridas S."/>
            <person name="He G."/>
            <person name="LaButti K."/>
            <person name="Lipzen A."/>
            <person name="Mondo S."/>
            <person name="Riley R."/>
            <person name="Salamov A."/>
            <person name="Simmons B.A."/>
            <person name="Magnuson J.K."/>
            <person name="Henrissat B."/>
            <person name="Mortensen U.H."/>
            <person name="Larsen T.O."/>
            <person name="Devries R.P."/>
            <person name="Grigoriev I.V."/>
            <person name="Machida M."/>
            <person name="Baker S.E."/>
            <person name="Andersen M.R."/>
        </authorList>
    </citation>
    <scope>NUCLEOTIDE SEQUENCE [LARGE SCALE GENOMIC DNA]</scope>
    <source>
        <strain evidence="3">CBS 130015</strain>
    </source>
</reference>
<feature type="compositionally biased region" description="Basic residues" evidence="1">
    <location>
        <begin position="23"/>
        <end position="32"/>
    </location>
</feature>
<evidence type="ECO:0000313" key="2">
    <source>
        <dbReference type="EMBL" id="KAE8308910.1"/>
    </source>
</evidence>
<dbReference type="Proteomes" id="UP000325433">
    <property type="component" value="Unassembled WGS sequence"/>
</dbReference>